<dbReference type="InterPro" id="IPR045206">
    <property type="entry name" value="Maestro_heat-like_prot"/>
</dbReference>
<dbReference type="Pfam" id="PF21047">
    <property type="entry name" value="HEAT_Maestro"/>
    <property type="match status" value="1"/>
</dbReference>
<dbReference type="RefSeq" id="XP_027572527.1">
    <property type="nucleotide sequence ID" value="XM_027716726.2"/>
</dbReference>
<dbReference type="InParanoid" id="A0A6J2GB97"/>
<feature type="compositionally biased region" description="Basic and acidic residues" evidence="2">
    <location>
        <begin position="86"/>
        <end position="98"/>
    </location>
</feature>
<dbReference type="Gene3D" id="1.25.10.10">
    <property type="entry name" value="Leucine-rich Repeat Variant"/>
    <property type="match status" value="2"/>
</dbReference>
<sequence>MAGRRSGLRRLLRLKRTREGPGAAPAQQSEDMQHFQALQQDPGQNRTEEQDRPHGRFRRAVQRFLKFMGIRRRTPRTTPPEVLAEPDTRTTEIKEKPDVSTAPIDSTETSDTAVTKDTANPDTALADLTAKDDIELTHCTAKPDTALADDTIGSDTAATDVMAKADVVPMLIDGTSNSDRTPMEGTAKPDTALADDRTSSDTDIVARADTTPMPTDGTSSSATAPMDDTAQPETALTHDTINAETEPTDLMAEGDATTEGIGNDDTTPTQSVTNAPNLDFFQEKGVFSRKQVPAIVRYIHQCLTSQVSPDVRQHIDIRSLAEAHPCDAVTTLLHCAPACDRAAAVMWSSIASSGTTAEKVLPTLLRAMEDWPVHSVSTSDGDDTDIFALAATLALWLIIQEPKCQEALISYAPQLLVALLFQIFMSTEQMPEDVNTFWRACQEEHGLPSNPNRFAVQTLKALLCHLRWENEVLAIERKCGWETLLCCDTHHYAVGLLARELRSVLVPFHSQMAIHLLGLLSRDQPRWELPALAFLVELLDYLDGRECHDRVLPILSRNLQSQCPDRRRLALRGLLVLSVDPSMAESICSLAESLLELLHHQDGELVGMTLSVFLNVLRDEDLQAFSSAAPKLAEALRPLFHNDNSHVQLLSICLFRELMELVAEEGKTDVHQSLVPFFRWDDENQCMAEVPAIVRYIHQCLTFHVSPDVRQHVDIRSLADTNPHEVVMTLLHCAPACDRAAAVMWSSIASSGTTVEKVLPTLLEVMEDWPVHSVSTCDGDDTDIFALAATLALWLIIQEPECQDAVINYAPHLLVALLFQIFMSTEQMPEDVSTFWRGCQEQYGLPSNPNRFAVQTLKALLCRLRWENEVLAIERKCGWETLLCCDTHHYAVGLLARELRSVLVPFHSQMTIHLLGLLSRDQPRWELPALAFLVELLDYLDGRECHDRVLPILSRNLQSQCPDRRRLALRGLLFLSVDPSMAESICSLAGSLLELLHHEDGELVGMTLSVFLNVLRDEDLQAFSSAAPKLAESLRPLFDNDNSHVQLLSIRLFREMMEFLAEEGQKTLVRQSLVPLFFHCLDENQCVAEASRKTLLCAASFLKRRDLEQLLRKQQHFEFCDCLMDKDVSRRDEHLRQALPYLQSPQQPLREAAIKFMGVAAWHMKDLQPIMKALEVMTEDDCPSYSTMRTAALSAFRRAVTK</sequence>
<feature type="compositionally biased region" description="Polar residues" evidence="2">
    <location>
        <begin position="103"/>
        <end position="118"/>
    </location>
</feature>
<name>A0A6J2GB97_9PASS</name>
<feature type="region of interest" description="Disordered" evidence="2">
    <location>
        <begin position="173"/>
        <end position="230"/>
    </location>
</feature>
<protein>
    <submittedName>
        <fullName evidence="6">Uncharacterized protein LOC113985713</fullName>
    </submittedName>
</protein>
<feature type="domain" description="Maestro/Maestro-like HEAT-repeats" evidence="4">
    <location>
        <begin position="554"/>
        <end position="687"/>
    </location>
</feature>
<dbReference type="SUPFAM" id="SSF48371">
    <property type="entry name" value="ARM repeat"/>
    <property type="match status" value="1"/>
</dbReference>
<evidence type="ECO:0000313" key="5">
    <source>
        <dbReference type="Proteomes" id="UP000504627"/>
    </source>
</evidence>
<dbReference type="PANTHER" id="PTHR23120">
    <property type="entry name" value="MAESTRO-RELATED HEAT DOMAIN-CONTAINING"/>
    <property type="match status" value="1"/>
</dbReference>
<dbReference type="PANTHER" id="PTHR23120:SF42">
    <property type="entry name" value="MAESTRO HEAT-LIKE REPEAT FAMILY MEMBER 3"/>
    <property type="match status" value="1"/>
</dbReference>
<dbReference type="Proteomes" id="UP000504627">
    <property type="component" value="Unplaced"/>
</dbReference>
<feature type="domain" description="Maestro-like HEAT-repeats" evidence="3">
    <location>
        <begin position="287"/>
        <end position="361"/>
    </location>
</feature>
<gene>
    <name evidence="6" type="primary">LOC113985713</name>
</gene>
<dbReference type="AlphaFoldDB" id="A0A6J2GB97"/>
<feature type="region of interest" description="Disordered" evidence="2">
    <location>
        <begin position="1"/>
        <end position="118"/>
    </location>
</feature>
<evidence type="ECO:0000259" key="4">
    <source>
        <dbReference type="Pfam" id="PF23227"/>
    </source>
</evidence>
<keyword evidence="1" id="KW-0677">Repeat</keyword>
<dbReference type="InterPro" id="IPR011989">
    <property type="entry name" value="ARM-like"/>
</dbReference>
<dbReference type="InterPro" id="IPR055406">
    <property type="entry name" value="HEAT_Maestro"/>
</dbReference>
<proteinExistence type="predicted"/>
<reference evidence="6" key="1">
    <citation type="submission" date="2025-08" db="UniProtKB">
        <authorList>
            <consortium name="RefSeq"/>
        </authorList>
    </citation>
    <scope>IDENTIFICATION</scope>
    <source>
        <tissue evidence="6">Muscle</tissue>
    </source>
</reference>
<evidence type="ECO:0000313" key="6">
    <source>
        <dbReference type="RefSeq" id="XP_027572527.1"/>
    </source>
</evidence>
<dbReference type="Pfam" id="PF23227">
    <property type="entry name" value="HEAT_MROH2B_C"/>
    <property type="match status" value="2"/>
</dbReference>
<feature type="domain" description="Maestro/Maestro-like HEAT-repeats" evidence="4">
    <location>
        <begin position="952"/>
        <end position="1194"/>
    </location>
</feature>
<evidence type="ECO:0000256" key="2">
    <source>
        <dbReference type="SAM" id="MobiDB-lite"/>
    </source>
</evidence>
<evidence type="ECO:0000256" key="1">
    <source>
        <dbReference type="ARBA" id="ARBA00022737"/>
    </source>
</evidence>
<dbReference type="GO" id="GO:0005737">
    <property type="term" value="C:cytoplasm"/>
    <property type="evidence" value="ECO:0007669"/>
    <property type="project" value="TreeGrafter"/>
</dbReference>
<dbReference type="GeneID" id="113985713"/>
<feature type="compositionally biased region" description="Basic and acidic residues" evidence="2">
    <location>
        <begin position="194"/>
        <end position="206"/>
    </location>
</feature>
<dbReference type="InterPro" id="IPR048465">
    <property type="entry name" value="Maestro-like_HEAT"/>
</dbReference>
<organism evidence="5 6">
    <name type="scientific">Pipra filicauda</name>
    <name type="common">Wire-tailed manakin</name>
    <dbReference type="NCBI Taxonomy" id="649802"/>
    <lineage>
        <taxon>Eukaryota</taxon>
        <taxon>Metazoa</taxon>
        <taxon>Chordata</taxon>
        <taxon>Craniata</taxon>
        <taxon>Vertebrata</taxon>
        <taxon>Euteleostomi</taxon>
        <taxon>Archelosauria</taxon>
        <taxon>Archosauria</taxon>
        <taxon>Dinosauria</taxon>
        <taxon>Saurischia</taxon>
        <taxon>Theropoda</taxon>
        <taxon>Coelurosauria</taxon>
        <taxon>Aves</taxon>
        <taxon>Neognathae</taxon>
        <taxon>Neoaves</taxon>
        <taxon>Telluraves</taxon>
        <taxon>Australaves</taxon>
        <taxon>Passeriformes</taxon>
        <taxon>Pipridae</taxon>
        <taxon>Pipra</taxon>
    </lineage>
</organism>
<feature type="compositionally biased region" description="Polar residues" evidence="2">
    <location>
        <begin position="212"/>
        <end position="223"/>
    </location>
</feature>
<dbReference type="InterPro" id="IPR016024">
    <property type="entry name" value="ARM-type_fold"/>
</dbReference>
<accession>A0A6J2GB97</accession>
<feature type="compositionally biased region" description="Basic residues" evidence="2">
    <location>
        <begin position="1"/>
        <end position="16"/>
    </location>
</feature>
<feature type="compositionally biased region" description="Polar residues" evidence="2">
    <location>
        <begin position="26"/>
        <end position="45"/>
    </location>
</feature>
<evidence type="ECO:0000259" key="3">
    <source>
        <dbReference type="Pfam" id="PF21047"/>
    </source>
</evidence>
<keyword evidence="5" id="KW-1185">Reference proteome</keyword>